<dbReference type="GO" id="GO:0005737">
    <property type="term" value="C:cytoplasm"/>
    <property type="evidence" value="ECO:0007669"/>
    <property type="project" value="UniProtKB-SubCell"/>
</dbReference>
<keyword evidence="9" id="KW-0963">Cytoplasm</keyword>
<evidence type="ECO:0000256" key="1">
    <source>
        <dbReference type="ARBA" id="ARBA00004828"/>
    </source>
</evidence>
<dbReference type="InterPro" id="IPR001048">
    <property type="entry name" value="Asp/Glu/Uridylate_kinase"/>
</dbReference>
<comment type="subcellular location">
    <subcellularLocation>
        <location evidence="9">Cytoplasm</location>
    </subcellularLocation>
</comment>
<keyword evidence="6 9" id="KW-0418">Kinase</keyword>
<dbReference type="InterPro" id="IPR004662">
    <property type="entry name" value="AcgluKinase_fam"/>
</dbReference>
<evidence type="ECO:0000256" key="6">
    <source>
        <dbReference type="ARBA" id="ARBA00022777"/>
    </source>
</evidence>
<accession>A0A0R2CAZ6</accession>
<dbReference type="AlphaFoldDB" id="A0A0R2CAZ6"/>
<dbReference type="eggNOG" id="COG0548">
    <property type="taxonomic scope" value="Bacteria"/>
</dbReference>
<dbReference type="GO" id="GO:0005524">
    <property type="term" value="F:ATP binding"/>
    <property type="evidence" value="ECO:0007669"/>
    <property type="project" value="UniProtKB-UniRule"/>
</dbReference>
<comment type="function">
    <text evidence="9">Catalyzes the ATP-dependent phosphorylation of N-acetyl-L-glutamate.</text>
</comment>
<dbReference type="EC" id="2.7.2.8" evidence="9"/>
<dbReference type="PIRSF" id="PIRSF000728">
    <property type="entry name" value="NAGK"/>
    <property type="match status" value="1"/>
</dbReference>
<dbReference type="EMBL" id="AYYX01000016">
    <property type="protein sequence ID" value="KRM88961.1"/>
    <property type="molecule type" value="Genomic_DNA"/>
</dbReference>
<organism evidence="11 12">
    <name type="scientific">Liquorilactobacillus vini DSM 20605</name>
    <dbReference type="NCBI Taxonomy" id="1133569"/>
    <lineage>
        <taxon>Bacteria</taxon>
        <taxon>Bacillati</taxon>
        <taxon>Bacillota</taxon>
        <taxon>Bacilli</taxon>
        <taxon>Lactobacillales</taxon>
        <taxon>Lactobacillaceae</taxon>
        <taxon>Liquorilactobacillus</taxon>
    </lineage>
</organism>
<dbReference type="STRING" id="1133569.FD21_GL000514"/>
<evidence type="ECO:0000256" key="8">
    <source>
        <dbReference type="ARBA" id="ARBA00048141"/>
    </source>
</evidence>
<dbReference type="RefSeq" id="WP_056970514.1">
    <property type="nucleotide sequence ID" value="NZ_AYYX01000016.1"/>
</dbReference>
<reference evidence="11 12" key="1">
    <citation type="journal article" date="2015" name="Genome Announc.">
        <title>Expanding the biotechnology potential of lactobacilli through comparative genomics of 213 strains and associated genera.</title>
        <authorList>
            <person name="Sun Z."/>
            <person name="Harris H.M."/>
            <person name="McCann A."/>
            <person name="Guo C."/>
            <person name="Argimon S."/>
            <person name="Zhang W."/>
            <person name="Yang X."/>
            <person name="Jeffery I.B."/>
            <person name="Cooney J.C."/>
            <person name="Kagawa T.F."/>
            <person name="Liu W."/>
            <person name="Song Y."/>
            <person name="Salvetti E."/>
            <person name="Wrobel A."/>
            <person name="Rasinkangas P."/>
            <person name="Parkhill J."/>
            <person name="Rea M.C."/>
            <person name="O'Sullivan O."/>
            <person name="Ritari J."/>
            <person name="Douillard F.P."/>
            <person name="Paul Ross R."/>
            <person name="Yang R."/>
            <person name="Briner A.E."/>
            <person name="Felis G.E."/>
            <person name="de Vos W.M."/>
            <person name="Barrangou R."/>
            <person name="Klaenhammer T.R."/>
            <person name="Caufield P.W."/>
            <person name="Cui Y."/>
            <person name="Zhang H."/>
            <person name="O'Toole P.W."/>
        </authorList>
    </citation>
    <scope>NUCLEOTIDE SEQUENCE [LARGE SCALE GENOMIC DNA]</scope>
    <source>
        <strain evidence="11 12">DSM 20605</strain>
    </source>
</reference>
<evidence type="ECO:0000256" key="3">
    <source>
        <dbReference type="ARBA" id="ARBA00022605"/>
    </source>
</evidence>
<feature type="binding site" evidence="9">
    <location>
        <position position="63"/>
    </location>
    <ligand>
        <name>substrate</name>
    </ligand>
</feature>
<comment type="catalytic activity">
    <reaction evidence="8 9">
        <text>N-acetyl-L-glutamate + ATP = N-acetyl-L-glutamyl 5-phosphate + ADP</text>
        <dbReference type="Rhea" id="RHEA:14629"/>
        <dbReference type="ChEBI" id="CHEBI:30616"/>
        <dbReference type="ChEBI" id="CHEBI:44337"/>
        <dbReference type="ChEBI" id="CHEBI:57936"/>
        <dbReference type="ChEBI" id="CHEBI:456216"/>
        <dbReference type="EC" id="2.7.2.8"/>
    </reaction>
</comment>
<evidence type="ECO:0000313" key="12">
    <source>
        <dbReference type="Proteomes" id="UP000051576"/>
    </source>
</evidence>
<evidence type="ECO:0000313" key="11">
    <source>
        <dbReference type="EMBL" id="KRM88961.1"/>
    </source>
</evidence>
<evidence type="ECO:0000256" key="2">
    <source>
        <dbReference type="ARBA" id="ARBA00022571"/>
    </source>
</evidence>
<sequence>MKDLIVVKIGGRATEQLQTDFFQQLADWQQVGNQVLIIHGGGREITALSQQLHVPAKKENGIRITDLTTLELTKMVLLGETQPQLLTQLFKHHLPAIGLNAADHHLIVGKLLDFEKYGYVGEITAVNEEFLAPLLATQIGVLAPLALTEHEWLNVNADSAAAAIASLLQAQELYLLTDVPGVLKANQVLPTLNIAQAQRLKAAKIITTGMQPKISAAFQAANAGVKHVRITNQLSATGTMII</sequence>
<keyword evidence="7 9" id="KW-0067">ATP-binding</keyword>
<feature type="binding site" evidence="9">
    <location>
        <begin position="41"/>
        <end position="42"/>
    </location>
    <ligand>
        <name>substrate</name>
    </ligand>
</feature>
<comment type="similarity">
    <text evidence="9">Belongs to the acetylglutamate kinase family. ArgB subfamily.</text>
</comment>
<evidence type="ECO:0000256" key="9">
    <source>
        <dbReference type="HAMAP-Rule" id="MF_00082"/>
    </source>
</evidence>
<dbReference type="PANTHER" id="PTHR23342">
    <property type="entry name" value="N-ACETYLGLUTAMATE SYNTHASE"/>
    <property type="match status" value="1"/>
</dbReference>
<keyword evidence="4 9" id="KW-0808">Transferase</keyword>
<gene>
    <name evidence="9" type="primary">argB</name>
    <name evidence="11" type="ORF">FD21_GL000514</name>
</gene>
<dbReference type="CDD" id="cd04238">
    <property type="entry name" value="AAK_NAGK-like"/>
    <property type="match status" value="1"/>
</dbReference>
<dbReference type="PATRIC" id="fig|1133569.4.peg.549"/>
<dbReference type="PANTHER" id="PTHR23342:SF0">
    <property type="entry name" value="N-ACETYLGLUTAMATE SYNTHASE, MITOCHONDRIAL"/>
    <property type="match status" value="1"/>
</dbReference>
<evidence type="ECO:0000256" key="4">
    <source>
        <dbReference type="ARBA" id="ARBA00022679"/>
    </source>
</evidence>
<dbReference type="Proteomes" id="UP000051576">
    <property type="component" value="Unassembled WGS sequence"/>
</dbReference>
<dbReference type="UniPathway" id="UPA00068">
    <property type="reaction ID" value="UER00107"/>
</dbReference>
<comment type="pathway">
    <text evidence="1 9">Amino-acid biosynthesis; L-arginine biosynthesis; N(2)-acetyl-L-ornithine from L-glutamate: step 2/4.</text>
</comment>
<dbReference type="Pfam" id="PF00696">
    <property type="entry name" value="AA_kinase"/>
    <property type="match status" value="1"/>
</dbReference>
<keyword evidence="3 9" id="KW-0028">Amino-acid biosynthesis</keyword>
<dbReference type="GO" id="GO:0042450">
    <property type="term" value="P:L-arginine biosynthetic process via ornithine"/>
    <property type="evidence" value="ECO:0007669"/>
    <property type="project" value="UniProtKB-UniRule"/>
</dbReference>
<evidence type="ECO:0000256" key="7">
    <source>
        <dbReference type="ARBA" id="ARBA00022840"/>
    </source>
</evidence>
<feature type="binding site" evidence="9">
    <location>
        <position position="154"/>
    </location>
    <ligand>
        <name>substrate</name>
    </ligand>
</feature>
<feature type="site" description="Transition state stabilizer" evidence="9">
    <location>
        <position position="8"/>
    </location>
</feature>
<feature type="domain" description="Aspartate/glutamate/uridylate kinase" evidence="10">
    <location>
        <begin position="4"/>
        <end position="232"/>
    </location>
</feature>
<dbReference type="InterPro" id="IPR036393">
    <property type="entry name" value="AceGlu_kinase-like_sf"/>
</dbReference>
<proteinExistence type="inferred from homology"/>
<dbReference type="Gene3D" id="3.40.1160.10">
    <property type="entry name" value="Acetylglutamate kinase-like"/>
    <property type="match status" value="1"/>
</dbReference>
<feature type="site" description="Transition state stabilizer" evidence="9">
    <location>
        <position position="213"/>
    </location>
</feature>
<evidence type="ECO:0000256" key="5">
    <source>
        <dbReference type="ARBA" id="ARBA00022741"/>
    </source>
</evidence>
<dbReference type="SUPFAM" id="SSF53633">
    <property type="entry name" value="Carbamate kinase-like"/>
    <property type="match status" value="1"/>
</dbReference>
<dbReference type="InterPro" id="IPR037528">
    <property type="entry name" value="ArgB"/>
</dbReference>
<dbReference type="GO" id="GO:0003991">
    <property type="term" value="F:acetylglutamate kinase activity"/>
    <property type="evidence" value="ECO:0007669"/>
    <property type="project" value="UniProtKB-UniRule"/>
</dbReference>
<name>A0A0R2CAZ6_9LACO</name>
<keyword evidence="5 9" id="KW-0547">Nucleotide-binding</keyword>
<dbReference type="NCBIfam" id="TIGR00761">
    <property type="entry name" value="argB"/>
    <property type="match status" value="1"/>
</dbReference>
<protein>
    <recommendedName>
        <fullName evidence="9">Acetylglutamate kinase</fullName>
        <ecNumber evidence="9">2.7.2.8</ecNumber>
    </recommendedName>
    <alternativeName>
        <fullName evidence="9">N-acetyl-L-glutamate 5-phosphotransferase</fullName>
    </alternativeName>
    <alternativeName>
        <fullName evidence="9">NAG kinase</fullName>
        <shortName evidence="9">NAGK</shortName>
    </alternativeName>
</protein>
<comment type="caution">
    <text evidence="11">The sequence shown here is derived from an EMBL/GenBank/DDBJ whole genome shotgun (WGS) entry which is preliminary data.</text>
</comment>
<dbReference type="HAMAP" id="MF_00082">
    <property type="entry name" value="ArgB"/>
    <property type="match status" value="1"/>
</dbReference>
<evidence type="ECO:0000259" key="10">
    <source>
        <dbReference type="Pfam" id="PF00696"/>
    </source>
</evidence>
<keyword evidence="12" id="KW-1185">Reference proteome</keyword>
<keyword evidence="2 9" id="KW-0055">Arginine biosynthesis</keyword>